<dbReference type="FunFam" id="3.30.300.30:FF:000008">
    <property type="entry name" value="2,3-dihydroxybenzoate-AMP ligase"/>
    <property type="match status" value="1"/>
</dbReference>
<dbReference type="Gene3D" id="3.30.300.30">
    <property type="match status" value="1"/>
</dbReference>
<gene>
    <name evidence="5" type="ORF">AYM40_08510</name>
</gene>
<sequence>MHTQLTAAIRRAAQINPTGPAVAGPEGTLSWPELMRRVAQVAFGLQALGVDAGDRVAILSANSARFLELYYAVLWTGAIAVPLNTRTGPHELEIVLADCKPVVLALGGEFESLVSMVPVARSGVRHLVSMDRATAASGLLPYESLLTGEERVDAGRSGDDTAAIYYTGGTTGAPKGVMLSHANIMAHCLGMCFPLALSRSMKHLHASPMFHVADTAGIFATTMVSGTHYFVPRFDAVMVMDEIERSGITHISLVPTMINRIASSPRAREFDLSSVQTIYYGGSPMPERVIDDIISLMPVTRLVQGYGLTESSPTLSILQHEDHLGLTDRRRRRSAGQASLGVELAILDENGESVRPGENGEICARGANITAGYWNRPEQTSEALTGGWLHTGDIGFMDENGFLYVVDRIKDLIISGGENVYSIEVENLIYQHPAVQMCAVIGLPSPSWGESVHAVVSCKEGFFISAEDVLQHCRERLARYKVPKSVSIRNRDWPMSAAGKVLKTELRKEYSSST</sequence>
<feature type="domain" description="AMP-binding enzyme C-terminal" evidence="4">
    <location>
        <begin position="424"/>
        <end position="500"/>
    </location>
</feature>
<dbReference type="PROSITE" id="PS00455">
    <property type="entry name" value="AMP_BINDING"/>
    <property type="match status" value="1"/>
</dbReference>
<evidence type="ECO:0000256" key="1">
    <source>
        <dbReference type="ARBA" id="ARBA00006432"/>
    </source>
</evidence>
<dbReference type="AlphaFoldDB" id="A0A160FK59"/>
<dbReference type="RefSeq" id="WP_063495832.1">
    <property type="nucleotide sequence ID" value="NZ_CP014578.1"/>
</dbReference>
<dbReference type="Pfam" id="PF13193">
    <property type="entry name" value="AMP-binding_C"/>
    <property type="match status" value="1"/>
</dbReference>
<keyword evidence="2" id="KW-0436">Ligase</keyword>
<dbReference type="SUPFAM" id="SSF56801">
    <property type="entry name" value="Acetyl-CoA synthetase-like"/>
    <property type="match status" value="1"/>
</dbReference>
<evidence type="ECO:0000259" key="3">
    <source>
        <dbReference type="Pfam" id="PF00501"/>
    </source>
</evidence>
<dbReference type="OrthoDB" id="9766486at2"/>
<dbReference type="InterPro" id="IPR050237">
    <property type="entry name" value="ATP-dep_AMP-bd_enzyme"/>
</dbReference>
<name>A0A160FK59_9BURK</name>
<keyword evidence="6" id="KW-1185">Reference proteome</keyword>
<evidence type="ECO:0000313" key="5">
    <source>
        <dbReference type="EMBL" id="ANB72396.1"/>
    </source>
</evidence>
<dbReference type="NCBIfam" id="NF004837">
    <property type="entry name" value="PRK06187.1"/>
    <property type="match status" value="1"/>
</dbReference>
<reference evidence="5 6" key="1">
    <citation type="journal article" date="2016" name="Gene">
        <title>PacBio SMRT assembly of a complex multi-replicon genome reveals chlorocatechol degradative operon in a region of genome plasticity.</title>
        <authorList>
            <person name="Ricker N."/>
            <person name="Shen S.Y."/>
            <person name="Goordial J."/>
            <person name="Jin S."/>
            <person name="Fulthorpe R.R."/>
        </authorList>
    </citation>
    <scope>NUCLEOTIDE SEQUENCE [LARGE SCALE GENOMIC DNA]</scope>
    <source>
        <strain evidence="5 6">OLGA172</strain>
    </source>
</reference>
<evidence type="ECO:0000256" key="2">
    <source>
        <dbReference type="ARBA" id="ARBA00022598"/>
    </source>
</evidence>
<dbReference type="KEGG" id="buz:AYM40_08510"/>
<dbReference type="InterPro" id="IPR020845">
    <property type="entry name" value="AMP-binding_CS"/>
</dbReference>
<feature type="domain" description="AMP-dependent synthetase/ligase" evidence="3">
    <location>
        <begin position="10"/>
        <end position="374"/>
    </location>
</feature>
<dbReference type="InterPro" id="IPR042099">
    <property type="entry name" value="ANL_N_sf"/>
</dbReference>
<evidence type="ECO:0000259" key="4">
    <source>
        <dbReference type="Pfam" id="PF13193"/>
    </source>
</evidence>
<comment type="similarity">
    <text evidence="1">Belongs to the ATP-dependent AMP-binding enzyme family.</text>
</comment>
<dbReference type="PANTHER" id="PTHR43767">
    <property type="entry name" value="LONG-CHAIN-FATTY-ACID--COA LIGASE"/>
    <property type="match status" value="1"/>
</dbReference>
<dbReference type="Gene3D" id="3.40.50.12780">
    <property type="entry name" value="N-terminal domain of ligase-like"/>
    <property type="match status" value="1"/>
</dbReference>
<dbReference type="GO" id="GO:0016878">
    <property type="term" value="F:acid-thiol ligase activity"/>
    <property type="evidence" value="ECO:0007669"/>
    <property type="project" value="UniProtKB-ARBA"/>
</dbReference>
<proteinExistence type="inferred from homology"/>
<accession>A0A160FK59</accession>
<organism evidence="5 6">
    <name type="scientific">Paraburkholderia phytofirmans OLGA172</name>
    <dbReference type="NCBI Taxonomy" id="1417228"/>
    <lineage>
        <taxon>Bacteria</taxon>
        <taxon>Pseudomonadati</taxon>
        <taxon>Pseudomonadota</taxon>
        <taxon>Betaproteobacteria</taxon>
        <taxon>Burkholderiales</taxon>
        <taxon>Burkholderiaceae</taxon>
        <taxon>Paraburkholderia</taxon>
    </lineage>
</organism>
<evidence type="ECO:0008006" key="7">
    <source>
        <dbReference type="Google" id="ProtNLM"/>
    </source>
</evidence>
<dbReference type="Pfam" id="PF00501">
    <property type="entry name" value="AMP-binding"/>
    <property type="match status" value="1"/>
</dbReference>
<dbReference type="CDD" id="cd17631">
    <property type="entry name" value="FACL_FadD13-like"/>
    <property type="match status" value="1"/>
</dbReference>
<dbReference type="InterPro" id="IPR045851">
    <property type="entry name" value="AMP-bd_C_sf"/>
</dbReference>
<dbReference type="Proteomes" id="UP000076852">
    <property type="component" value="Chromosome 1"/>
</dbReference>
<dbReference type="InterPro" id="IPR025110">
    <property type="entry name" value="AMP-bd_C"/>
</dbReference>
<protein>
    <recommendedName>
        <fullName evidence="7">Fatty-acid--CoA ligase</fullName>
    </recommendedName>
</protein>
<dbReference type="EMBL" id="CP014578">
    <property type="protein sequence ID" value="ANB72396.1"/>
    <property type="molecule type" value="Genomic_DNA"/>
</dbReference>
<dbReference type="PANTHER" id="PTHR43767:SF1">
    <property type="entry name" value="NONRIBOSOMAL PEPTIDE SYNTHASE PES1 (EUROFUNG)-RELATED"/>
    <property type="match status" value="1"/>
</dbReference>
<dbReference type="InterPro" id="IPR000873">
    <property type="entry name" value="AMP-dep_synth/lig_dom"/>
</dbReference>
<dbReference type="STRING" id="1804984.AYM40_08510"/>
<evidence type="ECO:0000313" key="6">
    <source>
        <dbReference type="Proteomes" id="UP000076852"/>
    </source>
</evidence>